<dbReference type="PANTHER" id="PTHR46268">
    <property type="entry name" value="STRESS RESPONSE PROTEIN NHAX"/>
    <property type="match status" value="1"/>
</dbReference>
<evidence type="ECO:0000313" key="6">
    <source>
        <dbReference type="Proteomes" id="UP000306602"/>
    </source>
</evidence>
<dbReference type="Gene3D" id="3.40.50.12370">
    <property type="match status" value="1"/>
</dbReference>
<evidence type="ECO:0000313" key="5">
    <source>
        <dbReference type="EMBL" id="THH38965.1"/>
    </source>
</evidence>
<dbReference type="GO" id="GO:0005524">
    <property type="term" value="F:ATP binding"/>
    <property type="evidence" value="ECO:0007669"/>
    <property type="project" value="UniProtKB-KW"/>
</dbReference>
<dbReference type="InterPro" id="IPR006015">
    <property type="entry name" value="Universal_stress_UspA"/>
</dbReference>
<dbReference type="PANTHER" id="PTHR46268:SF27">
    <property type="entry name" value="UNIVERSAL STRESS PROTEIN RV2623"/>
    <property type="match status" value="1"/>
</dbReference>
<reference evidence="5 6" key="1">
    <citation type="submission" date="2019-04" db="EMBL/GenBank/DDBJ databases">
        <title>Shimia ponticola sp. nov., isolated from seawater.</title>
        <authorList>
            <person name="Kim Y.-O."/>
            <person name="Yoon J.-H."/>
        </authorList>
    </citation>
    <scope>NUCLEOTIDE SEQUENCE [LARGE SCALE GENOMIC DNA]</scope>
    <source>
        <strain evidence="5 6">MYP11</strain>
    </source>
</reference>
<keyword evidence="3" id="KW-0067">ATP-binding</keyword>
<dbReference type="RefSeq" id="WP_136461884.1">
    <property type="nucleotide sequence ID" value="NZ_SRKY01000001.1"/>
</dbReference>
<organism evidence="5 6">
    <name type="scientific">Aliishimia ponticola</name>
    <dbReference type="NCBI Taxonomy" id="2499833"/>
    <lineage>
        <taxon>Bacteria</taxon>
        <taxon>Pseudomonadati</taxon>
        <taxon>Pseudomonadota</taxon>
        <taxon>Alphaproteobacteria</taxon>
        <taxon>Rhodobacterales</taxon>
        <taxon>Paracoccaceae</taxon>
        <taxon>Aliishimia</taxon>
    </lineage>
</organism>
<dbReference type="Pfam" id="PF00582">
    <property type="entry name" value="Usp"/>
    <property type="match status" value="2"/>
</dbReference>
<dbReference type="PRINTS" id="PR01438">
    <property type="entry name" value="UNVRSLSTRESS"/>
</dbReference>
<feature type="domain" description="UspA" evidence="4">
    <location>
        <begin position="144"/>
        <end position="280"/>
    </location>
</feature>
<proteinExistence type="inferred from homology"/>
<comment type="similarity">
    <text evidence="1">Belongs to the universal stress protein A family.</text>
</comment>
<protein>
    <recommendedName>
        <fullName evidence="4">UspA domain-containing protein</fullName>
    </recommendedName>
</protein>
<evidence type="ECO:0000259" key="4">
    <source>
        <dbReference type="Pfam" id="PF00582"/>
    </source>
</evidence>
<dbReference type="InterPro" id="IPR006016">
    <property type="entry name" value="UspA"/>
</dbReference>
<dbReference type="Proteomes" id="UP000306602">
    <property type="component" value="Unassembled WGS sequence"/>
</dbReference>
<evidence type="ECO:0000256" key="2">
    <source>
        <dbReference type="ARBA" id="ARBA00022741"/>
    </source>
</evidence>
<feature type="domain" description="UspA" evidence="4">
    <location>
        <begin position="6"/>
        <end position="134"/>
    </location>
</feature>
<dbReference type="SUPFAM" id="SSF52402">
    <property type="entry name" value="Adenine nucleotide alpha hydrolases-like"/>
    <property type="match status" value="2"/>
</dbReference>
<keyword evidence="6" id="KW-1185">Reference proteome</keyword>
<dbReference type="CDD" id="cd00293">
    <property type="entry name" value="USP-like"/>
    <property type="match status" value="2"/>
</dbReference>
<comment type="caution">
    <text evidence="5">The sequence shown here is derived from an EMBL/GenBank/DDBJ whole genome shotgun (WGS) entry which is preliminary data.</text>
</comment>
<gene>
    <name evidence="5" type="ORF">E4Z66_05250</name>
</gene>
<dbReference type="AlphaFoldDB" id="A0A4S4NJ80"/>
<keyword evidence="2" id="KW-0547">Nucleotide-binding</keyword>
<name>A0A4S4NJ80_9RHOB</name>
<dbReference type="EMBL" id="SRKY01000001">
    <property type="protein sequence ID" value="THH38965.1"/>
    <property type="molecule type" value="Genomic_DNA"/>
</dbReference>
<evidence type="ECO:0000256" key="3">
    <source>
        <dbReference type="ARBA" id="ARBA00022840"/>
    </source>
</evidence>
<dbReference type="OrthoDB" id="5564966at2"/>
<evidence type="ECO:0000256" key="1">
    <source>
        <dbReference type="ARBA" id="ARBA00008791"/>
    </source>
</evidence>
<accession>A0A4S4NJ80</accession>
<sequence>MSHPLSRILVATDMSARSDRAVERAFQLGAELGLPVEALLVLDDALPEDLLAPLHDKANAQLEAICARCADGRPYTVSVQPGDPTEEILKAAVPEETSLLVMGPHRPRPFLDSLRETTMQRIVRRTAAPVLLAREPVTGPYTGILSLLDYGAVSTAALHMGAALAPSARITAAHAINIPYAGALDTTGAVQMDLQVAFQEDAKAEDAAWRERTDLPAQLTPDTHMAQSPPMSFVADLTQGGQYDLITAGAHGRVGAARSYLGSLALDLMRNPPCDVLIARA</sequence>